<name>A0ABZ2UPM6_9CYAN</name>
<dbReference type="EMBL" id="CP150886">
    <property type="protein sequence ID" value="WZB87086.1"/>
    <property type="molecule type" value="Genomic_DNA"/>
</dbReference>
<keyword evidence="2" id="KW-1185">Reference proteome</keyword>
<gene>
    <name evidence="1" type="ORF">WJM97_17100</name>
</gene>
<evidence type="ECO:0000313" key="2">
    <source>
        <dbReference type="Proteomes" id="UP001483337"/>
    </source>
</evidence>
<sequence length="53" mass="6207">MVLSNYEFYLNLGNFADFMLVVSWKRMTLGEKIDSDEVLLKHEILESDLVINL</sequence>
<dbReference type="Proteomes" id="UP001483337">
    <property type="component" value="Chromosome"/>
</dbReference>
<proteinExistence type="predicted"/>
<protein>
    <submittedName>
        <fullName evidence="1">Uncharacterized protein</fullName>
    </submittedName>
</protein>
<reference evidence="1 2" key="1">
    <citation type="submission" date="2024-04" db="EMBL/GenBank/DDBJ databases">
        <title>Okeanomitos corallinicola gen. &amp; sp. nov. (Nostocales, Cyanobacteria), a new toxic marine heterocyst-forming cyanobacterium from a coral reef.</title>
        <authorList>
            <person name="Li H."/>
            <person name="Li R."/>
            <person name="Kang J."/>
            <person name="Hii K.S."/>
            <person name="Mohamed H.F."/>
            <person name="Xu X."/>
            <person name="Luo Z."/>
        </authorList>
    </citation>
    <scope>NUCLEOTIDE SEQUENCE [LARGE SCALE GENOMIC DNA]</scope>
    <source>
        <strain evidence="1 2">TIOX110</strain>
    </source>
</reference>
<accession>A0ABZ2UPM6</accession>
<evidence type="ECO:0000313" key="1">
    <source>
        <dbReference type="EMBL" id="WZB87086.1"/>
    </source>
</evidence>
<dbReference type="RefSeq" id="WP_353930000.1">
    <property type="nucleotide sequence ID" value="NZ_CP150886.1"/>
</dbReference>
<organism evidence="1 2">
    <name type="scientific">Okeanomitos corallinicola TIOX110</name>
    <dbReference type="NCBI Taxonomy" id="3133117"/>
    <lineage>
        <taxon>Bacteria</taxon>
        <taxon>Bacillati</taxon>
        <taxon>Cyanobacteriota</taxon>
        <taxon>Cyanophyceae</taxon>
        <taxon>Nostocales</taxon>
        <taxon>Aphanizomenonaceae</taxon>
        <taxon>Okeanomitos</taxon>
    </lineage>
</organism>